<dbReference type="GeneID" id="92896660"/>
<proteinExistence type="inferred from homology"/>
<evidence type="ECO:0000313" key="5">
    <source>
        <dbReference type="EMBL" id="CAB3631914.1"/>
    </source>
</evidence>
<feature type="chain" id="PRO_5026871695" evidence="4">
    <location>
        <begin position="27"/>
        <end position="331"/>
    </location>
</feature>
<keyword evidence="6" id="KW-1185">Reference proteome</keyword>
<dbReference type="GO" id="GO:0016788">
    <property type="term" value="F:hydrolase activity, acting on ester bonds"/>
    <property type="evidence" value="ECO:0007669"/>
    <property type="project" value="TreeGrafter"/>
</dbReference>
<dbReference type="InterPro" id="IPR000801">
    <property type="entry name" value="Esterase-like"/>
</dbReference>
<gene>
    <name evidence="5" type="primary">besA_2</name>
    <name evidence="5" type="ORF">LMG26845_00815</name>
</gene>
<reference evidence="5 6" key="1">
    <citation type="submission" date="2020-04" db="EMBL/GenBank/DDBJ databases">
        <authorList>
            <person name="De Canck E."/>
        </authorList>
    </citation>
    <scope>NUCLEOTIDE SEQUENCE [LARGE SCALE GENOMIC DNA]</scope>
    <source>
        <strain evidence="5 6">LMG 26845</strain>
    </source>
</reference>
<dbReference type="AlphaFoldDB" id="A0A6J4ZIX8"/>
<evidence type="ECO:0000313" key="6">
    <source>
        <dbReference type="Proteomes" id="UP000507979"/>
    </source>
</evidence>
<dbReference type="RefSeq" id="WP_054429347.1">
    <property type="nucleotide sequence ID" value="NZ_CADIJR010000004.1"/>
</dbReference>
<keyword evidence="2 5" id="KW-0378">Hydrolase</keyword>
<accession>A0A6J4ZIX8</accession>
<protein>
    <submittedName>
        <fullName evidence="5">Ferri-bacillibactin esterase BesA</fullName>
        <ecNumber evidence="5">3.1.-.-</ecNumber>
    </submittedName>
</protein>
<dbReference type="PANTHER" id="PTHR40841:SF2">
    <property type="entry name" value="SIDEROPHORE-DEGRADING ESTERASE (EUROFUNG)"/>
    <property type="match status" value="1"/>
</dbReference>
<comment type="similarity">
    <text evidence="1">Belongs to the esterase D family.</text>
</comment>
<dbReference type="InterPro" id="IPR052558">
    <property type="entry name" value="Siderophore_Hydrolase_D"/>
</dbReference>
<evidence type="ECO:0000256" key="1">
    <source>
        <dbReference type="ARBA" id="ARBA00005622"/>
    </source>
</evidence>
<sequence length="331" mass="35482">MSSRTLFRLCLAAMFSGVFGSLGAQAQAPAPTQIPARTPSAAGAPAARGDQLVGETVADRPSTVYRFETHRLDSADGKRHYRIQIAVPRQAAPAGGSAVLYLLDGNAALATLTDADLARLGAAGAPVLVAVGYDVPTRNDVVARAYDYTPPVFEQGVRQPDPVVLGRAGGGADVFLAFLRERVKPLVRGRAAVDVKREYLWGHSYGGLFALHVLFTQPDTFARYITGDPSAWWADGALLREWRRFDARRAAGKRVIVLAGTRPRDPARQRPDAPSTRPDGTPIDLQPAVRAMVAGLREGGADARYEAFPQFGHGEMLRVSLAHALQVAVEP</sequence>
<organism evidence="5 6">
    <name type="scientific">Achromobacter insuavis</name>
    <dbReference type="NCBI Taxonomy" id="1287735"/>
    <lineage>
        <taxon>Bacteria</taxon>
        <taxon>Pseudomonadati</taxon>
        <taxon>Pseudomonadota</taxon>
        <taxon>Betaproteobacteria</taxon>
        <taxon>Burkholderiales</taxon>
        <taxon>Alcaligenaceae</taxon>
        <taxon>Achromobacter</taxon>
    </lineage>
</organism>
<dbReference type="SUPFAM" id="SSF53474">
    <property type="entry name" value="alpha/beta-Hydrolases"/>
    <property type="match status" value="1"/>
</dbReference>
<dbReference type="Gene3D" id="3.40.50.1820">
    <property type="entry name" value="alpha/beta hydrolase"/>
    <property type="match status" value="1"/>
</dbReference>
<dbReference type="Proteomes" id="UP000507979">
    <property type="component" value="Unassembled WGS sequence"/>
</dbReference>
<dbReference type="EMBL" id="CADIJR010000004">
    <property type="protein sequence ID" value="CAB3631914.1"/>
    <property type="molecule type" value="Genomic_DNA"/>
</dbReference>
<feature type="compositionally biased region" description="Basic and acidic residues" evidence="3">
    <location>
        <begin position="262"/>
        <end position="271"/>
    </location>
</feature>
<dbReference type="InterPro" id="IPR029058">
    <property type="entry name" value="AB_hydrolase_fold"/>
</dbReference>
<name>A0A6J4ZIX8_9BURK</name>
<evidence type="ECO:0000256" key="4">
    <source>
        <dbReference type="SAM" id="SignalP"/>
    </source>
</evidence>
<feature type="signal peptide" evidence="4">
    <location>
        <begin position="1"/>
        <end position="26"/>
    </location>
</feature>
<dbReference type="Pfam" id="PF00756">
    <property type="entry name" value="Esterase"/>
    <property type="match status" value="1"/>
</dbReference>
<dbReference type="PANTHER" id="PTHR40841">
    <property type="entry name" value="SIDEROPHORE TRIACETYLFUSARININE C ESTERASE"/>
    <property type="match status" value="1"/>
</dbReference>
<feature type="region of interest" description="Disordered" evidence="3">
    <location>
        <begin position="30"/>
        <end position="49"/>
    </location>
</feature>
<dbReference type="EC" id="3.1.-.-" evidence="5"/>
<evidence type="ECO:0000256" key="3">
    <source>
        <dbReference type="SAM" id="MobiDB-lite"/>
    </source>
</evidence>
<evidence type="ECO:0000256" key="2">
    <source>
        <dbReference type="ARBA" id="ARBA00022801"/>
    </source>
</evidence>
<feature type="region of interest" description="Disordered" evidence="3">
    <location>
        <begin position="261"/>
        <end position="284"/>
    </location>
</feature>
<keyword evidence="4" id="KW-0732">Signal</keyword>